<feature type="domain" description="Platelet-derived growth factor (PDGF) family profile" evidence="5">
    <location>
        <begin position="25"/>
        <end position="116"/>
    </location>
</feature>
<dbReference type="GO" id="GO:0005172">
    <property type="term" value="F:vascular endothelial growth factor receptor binding"/>
    <property type="evidence" value="ECO:0007669"/>
    <property type="project" value="TreeGrafter"/>
</dbReference>
<dbReference type="AlphaFoldDB" id="A0A3B5QKC8"/>
<protein>
    <submittedName>
        <fullName evidence="6">Vascular endothelial growth factor A-like</fullName>
    </submittedName>
</protein>
<comment type="similarity">
    <text evidence="3">Belongs to the PDGF/VEGF growth factor family.</text>
</comment>
<evidence type="ECO:0000256" key="4">
    <source>
        <dbReference type="SAM" id="SignalP"/>
    </source>
</evidence>
<dbReference type="GO" id="GO:0045766">
    <property type="term" value="P:positive regulation of angiogenesis"/>
    <property type="evidence" value="ECO:0007669"/>
    <property type="project" value="TreeGrafter"/>
</dbReference>
<accession>A0A3B5QKC8</accession>
<evidence type="ECO:0000256" key="3">
    <source>
        <dbReference type="RuleBase" id="RU003818"/>
    </source>
</evidence>
<dbReference type="SMART" id="SM00141">
    <property type="entry name" value="PDGF"/>
    <property type="match status" value="1"/>
</dbReference>
<dbReference type="GO" id="GO:0060754">
    <property type="term" value="P:positive regulation of mast cell chemotaxis"/>
    <property type="evidence" value="ECO:0007669"/>
    <property type="project" value="TreeGrafter"/>
</dbReference>
<reference evidence="6" key="3">
    <citation type="submission" date="2025-08" db="UniProtKB">
        <authorList>
            <consortium name="Ensembl"/>
        </authorList>
    </citation>
    <scope>IDENTIFICATION</scope>
    <source>
        <strain evidence="6">JP 163 A</strain>
    </source>
</reference>
<dbReference type="GO" id="GO:0002040">
    <property type="term" value="P:sprouting angiogenesis"/>
    <property type="evidence" value="ECO:0007669"/>
    <property type="project" value="TreeGrafter"/>
</dbReference>
<proteinExistence type="inferred from homology"/>
<dbReference type="GO" id="GO:0048010">
    <property type="term" value="P:vascular endothelial growth factor receptor signaling pathway"/>
    <property type="evidence" value="ECO:0007669"/>
    <property type="project" value="TreeGrafter"/>
</dbReference>
<dbReference type="PANTHER" id="PTHR12025">
    <property type="entry name" value="VASCULAR ENDOTHELIAL GROWTH FACTOR"/>
    <property type="match status" value="1"/>
</dbReference>
<evidence type="ECO:0000256" key="2">
    <source>
        <dbReference type="ARBA" id="ARBA00023157"/>
    </source>
</evidence>
<dbReference type="OMA" id="CHPMEQL"/>
<dbReference type="GO" id="GO:0008083">
    <property type="term" value="F:growth factor activity"/>
    <property type="evidence" value="ECO:0007669"/>
    <property type="project" value="UniProtKB-KW"/>
</dbReference>
<dbReference type="GO" id="GO:0001938">
    <property type="term" value="P:positive regulation of endothelial cell proliferation"/>
    <property type="evidence" value="ECO:0007669"/>
    <property type="project" value="TreeGrafter"/>
</dbReference>
<organism evidence="6 7">
    <name type="scientific">Xiphophorus maculatus</name>
    <name type="common">Southern platyfish</name>
    <name type="synonym">Platypoecilus maculatus</name>
    <dbReference type="NCBI Taxonomy" id="8083"/>
    <lineage>
        <taxon>Eukaryota</taxon>
        <taxon>Metazoa</taxon>
        <taxon>Chordata</taxon>
        <taxon>Craniata</taxon>
        <taxon>Vertebrata</taxon>
        <taxon>Euteleostomi</taxon>
        <taxon>Actinopterygii</taxon>
        <taxon>Neopterygii</taxon>
        <taxon>Teleostei</taxon>
        <taxon>Neoteleostei</taxon>
        <taxon>Acanthomorphata</taxon>
        <taxon>Ovalentaria</taxon>
        <taxon>Atherinomorphae</taxon>
        <taxon>Cyprinodontiformes</taxon>
        <taxon>Poeciliidae</taxon>
        <taxon>Poeciliinae</taxon>
        <taxon>Xiphophorus</taxon>
    </lineage>
</organism>
<dbReference type="GeneTree" id="ENSGT00940000175612"/>
<name>A0A3B5QKC8_XIPMA</name>
<dbReference type="GO" id="GO:0038084">
    <property type="term" value="P:vascular endothelial growth factor signaling pathway"/>
    <property type="evidence" value="ECO:0007669"/>
    <property type="project" value="TreeGrafter"/>
</dbReference>
<dbReference type="PROSITE" id="PS50278">
    <property type="entry name" value="PDGF_2"/>
    <property type="match status" value="1"/>
</dbReference>
<feature type="signal peptide" evidence="4">
    <location>
        <begin position="1"/>
        <end position="15"/>
    </location>
</feature>
<evidence type="ECO:0000259" key="5">
    <source>
        <dbReference type="PROSITE" id="PS50278"/>
    </source>
</evidence>
<evidence type="ECO:0000313" key="6">
    <source>
        <dbReference type="Ensembl" id="ENSXMAP00000031261.1"/>
    </source>
</evidence>
<dbReference type="GO" id="GO:0016020">
    <property type="term" value="C:membrane"/>
    <property type="evidence" value="ECO:0007669"/>
    <property type="project" value="InterPro"/>
</dbReference>
<reference evidence="6" key="4">
    <citation type="submission" date="2025-09" db="UniProtKB">
        <authorList>
            <consortium name="Ensembl"/>
        </authorList>
    </citation>
    <scope>IDENTIFICATION</scope>
    <source>
        <strain evidence="6">JP 163 A</strain>
    </source>
</reference>
<keyword evidence="1 3" id="KW-0339">Growth factor</keyword>
<dbReference type="InterPro" id="IPR000072">
    <property type="entry name" value="PDGF/VEGF_dom"/>
</dbReference>
<feature type="chain" id="PRO_5017258306" evidence="4">
    <location>
        <begin position="16"/>
        <end position="173"/>
    </location>
</feature>
<dbReference type="InterPro" id="IPR050507">
    <property type="entry name" value="PDGF/VEGF_growth_factor"/>
</dbReference>
<keyword evidence="7" id="KW-1185">Reference proteome</keyword>
<dbReference type="Ensembl" id="ENSXMAT00000024109.1">
    <property type="protein sequence ID" value="ENSXMAP00000031261.1"/>
    <property type="gene ID" value="ENSXMAG00000008405.2"/>
</dbReference>
<evidence type="ECO:0000256" key="1">
    <source>
        <dbReference type="ARBA" id="ARBA00023030"/>
    </source>
</evidence>
<dbReference type="PANTHER" id="PTHR12025:SF9">
    <property type="entry name" value="PLACENTA GROWTH FACTOR"/>
    <property type="match status" value="1"/>
</dbReference>
<dbReference type="Pfam" id="PF00341">
    <property type="entry name" value="PDGF"/>
    <property type="match status" value="1"/>
</dbReference>
<dbReference type="Gene3D" id="2.10.90.10">
    <property type="entry name" value="Cystine-knot cytokines"/>
    <property type="match status" value="1"/>
</dbReference>
<dbReference type="SUPFAM" id="SSF57501">
    <property type="entry name" value="Cystine-knot cytokines"/>
    <property type="match status" value="1"/>
</dbReference>
<dbReference type="InterPro" id="IPR029034">
    <property type="entry name" value="Cystine-knot_cytokine"/>
</dbReference>
<keyword evidence="4" id="KW-0732">Signal</keyword>
<keyword evidence="2" id="KW-1015">Disulfide bond</keyword>
<reference evidence="7" key="2">
    <citation type="journal article" date="2013" name="Nat. Genet.">
        <title>The genome of the platyfish, Xiphophorus maculatus, provides insights into evolutionary adaptation and several complex traits.</title>
        <authorList>
            <person name="Schartl M."/>
            <person name="Walter R.B."/>
            <person name="Shen Y."/>
            <person name="Garcia T."/>
            <person name="Catchen J."/>
            <person name="Amores A."/>
            <person name="Braasch I."/>
            <person name="Chalopin D."/>
            <person name="Volff J.N."/>
            <person name="Lesch K.P."/>
            <person name="Bisazza A."/>
            <person name="Minx P."/>
            <person name="Hillier L."/>
            <person name="Wilson R.K."/>
            <person name="Fuerstenberg S."/>
            <person name="Boore J."/>
            <person name="Searle S."/>
            <person name="Postlethwait J.H."/>
            <person name="Warren W.C."/>
        </authorList>
    </citation>
    <scope>NUCLEOTIDE SEQUENCE [LARGE SCALE GENOMIC DNA]</scope>
    <source>
        <strain evidence="7">JP 163 A</strain>
    </source>
</reference>
<dbReference type="GO" id="GO:0042056">
    <property type="term" value="F:chemoattractant activity"/>
    <property type="evidence" value="ECO:0007669"/>
    <property type="project" value="TreeGrafter"/>
</dbReference>
<reference evidence="7" key="1">
    <citation type="submission" date="2012-01" db="EMBL/GenBank/DDBJ databases">
        <authorList>
            <person name="Walter R."/>
            <person name="Schartl M."/>
            <person name="Warren W."/>
        </authorList>
    </citation>
    <scope>NUCLEOTIDE SEQUENCE [LARGE SCALE GENOMIC DNA]</scope>
    <source>
        <strain evidence="7">JP 163 A</strain>
    </source>
</reference>
<dbReference type="GO" id="GO:0001666">
    <property type="term" value="P:response to hypoxia"/>
    <property type="evidence" value="ECO:0007669"/>
    <property type="project" value="TreeGrafter"/>
</dbReference>
<dbReference type="InParanoid" id="A0A3B5QKC8"/>
<sequence>MYLLLVPLLLTPVQMLNLPGKERPAAMGFREVLDKSFCRPIEQHVNVETEFPGGVEDFYIPHCVSLFRCSGCCIDETRECYPVVERNITLEVSRSNQVVNLTFVEHQECGVRLKEYRNNTRSVNERFYLLGFELIYDFVITLFLLHSKEDSLRDRPRRRKHRRRRCEKCQFSR</sequence>
<evidence type="ECO:0000313" key="7">
    <source>
        <dbReference type="Proteomes" id="UP000002852"/>
    </source>
</evidence>
<dbReference type="GO" id="GO:0050930">
    <property type="term" value="P:induction of positive chemotaxis"/>
    <property type="evidence" value="ECO:0007669"/>
    <property type="project" value="TreeGrafter"/>
</dbReference>
<dbReference type="Proteomes" id="UP000002852">
    <property type="component" value="Unassembled WGS sequence"/>
</dbReference>
<dbReference type="GO" id="GO:0005615">
    <property type="term" value="C:extracellular space"/>
    <property type="evidence" value="ECO:0007669"/>
    <property type="project" value="TreeGrafter"/>
</dbReference>